<proteinExistence type="predicted"/>
<accession>A0ABQ7GJK3</accession>
<evidence type="ECO:0008006" key="3">
    <source>
        <dbReference type="Google" id="ProtNLM"/>
    </source>
</evidence>
<dbReference type="Proteomes" id="UP000815325">
    <property type="component" value="Unassembled WGS sequence"/>
</dbReference>
<keyword evidence="2" id="KW-1185">Reference proteome</keyword>
<dbReference type="EMBL" id="MU069738">
    <property type="protein sequence ID" value="KAF5834782.1"/>
    <property type="molecule type" value="Genomic_DNA"/>
</dbReference>
<evidence type="ECO:0000313" key="1">
    <source>
        <dbReference type="EMBL" id="KAF5834782.1"/>
    </source>
</evidence>
<evidence type="ECO:0000313" key="2">
    <source>
        <dbReference type="Proteomes" id="UP000815325"/>
    </source>
</evidence>
<organism evidence="1 2">
    <name type="scientific">Dunaliella salina</name>
    <name type="common">Green alga</name>
    <name type="synonym">Protococcus salinus</name>
    <dbReference type="NCBI Taxonomy" id="3046"/>
    <lineage>
        <taxon>Eukaryota</taxon>
        <taxon>Viridiplantae</taxon>
        <taxon>Chlorophyta</taxon>
        <taxon>core chlorophytes</taxon>
        <taxon>Chlorophyceae</taxon>
        <taxon>CS clade</taxon>
        <taxon>Chlamydomonadales</taxon>
        <taxon>Dunaliellaceae</taxon>
        <taxon>Dunaliella</taxon>
    </lineage>
</organism>
<sequence>MLAGTNRLHLPLQRLLLPLKCITSGFPAVLSWRRGLHMVAWQAGVLKLSCRSVCLMCCCVWEGLHSALNELI</sequence>
<comment type="caution">
    <text evidence="1">The sequence shown here is derived from an EMBL/GenBank/DDBJ whole genome shotgun (WGS) entry which is preliminary data.</text>
</comment>
<protein>
    <recommendedName>
        <fullName evidence="3">Encoded protein</fullName>
    </recommendedName>
</protein>
<name>A0ABQ7GJK3_DUNSA</name>
<reference evidence="1" key="1">
    <citation type="submission" date="2017-08" db="EMBL/GenBank/DDBJ databases">
        <authorList>
            <person name="Polle J.E."/>
            <person name="Barry K."/>
            <person name="Cushman J."/>
            <person name="Schmutz J."/>
            <person name="Tran D."/>
            <person name="Hathwaick L.T."/>
            <person name="Yim W.C."/>
            <person name="Jenkins J."/>
            <person name="Mckie-Krisberg Z.M."/>
            <person name="Prochnik S."/>
            <person name="Lindquist E."/>
            <person name="Dockter R.B."/>
            <person name="Adam C."/>
            <person name="Molina H."/>
            <person name="Bunkerborg J."/>
            <person name="Jin E."/>
            <person name="Buchheim M."/>
            <person name="Magnuson J."/>
        </authorList>
    </citation>
    <scope>NUCLEOTIDE SEQUENCE</scope>
    <source>
        <strain evidence="1">CCAP 19/18</strain>
    </source>
</reference>
<gene>
    <name evidence="1" type="ORF">DUNSADRAFT_8423</name>
</gene>